<dbReference type="SUPFAM" id="SSF53335">
    <property type="entry name" value="S-adenosyl-L-methionine-dependent methyltransferases"/>
    <property type="match status" value="1"/>
</dbReference>
<dbReference type="AlphaFoldDB" id="A0A090E3S4"/>
<evidence type="ECO:0000313" key="2">
    <source>
        <dbReference type="EMBL" id="CDX21477.1"/>
    </source>
</evidence>
<organism evidence="2 3">
    <name type="scientific">Mesorhizobium plurifarium</name>
    <dbReference type="NCBI Taxonomy" id="69974"/>
    <lineage>
        <taxon>Bacteria</taxon>
        <taxon>Pseudomonadati</taxon>
        <taxon>Pseudomonadota</taxon>
        <taxon>Alphaproteobacteria</taxon>
        <taxon>Hyphomicrobiales</taxon>
        <taxon>Phyllobacteriaceae</taxon>
        <taxon>Mesorhizobium</taxon>
    </lineage>
</organism>
<dbReference type="Gene3D" id="3.40.50.150">
    <property type="entry name" value="Vaccinia Virus protein VP39"/>
    <property type="match status" value="1"/>
</dbReference>
<sequence length="316" mass="35358">MNSYLTRFAGKLWRQINDRLSLKIASRAFARGKYAESIIRLRPILEADPTSKPVQNLLARSFAETGRFHELDNLIEGTAKISSSEKIQSIASVLSSADKLGWETQGALRLIQYSRQVRDKGADHDLPIPYQSMDLGTVSLPGLRDTSRRLNLLPIEFEGKTVLDIGCSLGGFLFSLSRTLRWGVGIDIDWRSINVCQKLKSVQAVSNLDFYVHDIETQPLSLIEQFLPDPTVDIVFIMRIMSGDSLSKVLEYAAGISRAIVFEPIYSHHAREIDLAKLRSLFSSVKVIETDIFEPLDGRQHTIYLATNPVTIHAGA</sequence>
<dbReference type="Proteomes" id="UP000046373">
    <property type="component" value="Unassembled WGS sequence"/>
</dbReference>
<dbReference type="EMBL" id="CCNB01000003">
    <property type="protein sequence ID" value="CDX21477.1"/>
    <property type="molecule type" value="Genomic_DNA"/>
</dbReference>
<evidence type="ECO:0000259" key="1">
    <source>
        <dbReference type="Pfam" id="PF13847"/>
    </source>
</evidence>
<dbReference type="InterPro" id="IPR025714">
    <property type="entry name" value="Methyltranfer_dom"/>
</dbReference>
<dbReference type="Pfam" id="PF13847">
    <property type="entry name" value="Methyltransf_31"/>
    <property type="match status" value="1"/>
</dbReference>
<dbReference type="InterPro" id="IPR029063">
    <property type="entry name" value="SAM-dependent_MTases_sf"/>
</dbReference>
<gene>
    <name evidence="2" type="ORF">MPLDJ20_110387</name>
</gene>
<proteinExistence type="predicted"/>
<accession>A0A090E3S4</accession>
<feature type="domain" description="Methyltransferase" evidence="1">
    <location>
        <begin position="158"/>
        <end position="240"/>
    </location>
</feature>
<name>A0A090E3S4_MESPL</name>
<dbReference type="GeneID" id="31888009"/>
<evidence type="ECO:0000313" key="3">
    <source>
        <dbReference type="Proteomes" id="UP000046373"/>
    </source>
</evidence>
<protein>
    <recommendedName>
        <fullName evidence="1">Methyltransferase domain-containing protein</fullName>
    </recommendedName>
</protein>
<reference evidence="2 3" key="1">
    <citation type="submission" date="2014-08" db="EMBL/GenBank/DDBJ databases">
        <authorList>
            <person name="Moulin Lionel"/>
        </authorList>
    </citation>
    <scope>NUCLEOTIDE SEQUENCE [LARGE SCALE GENOMIC DNA]</scope>
</reference>
<dbReference type="CDD" id="cd02440">
    <property type="entry name" value="AdoMet_MTases"/>
    <property type="match status" value="1"/>
</dbReference>